<dbReference type="InterPro" id="IPR046960">
    <property type="entry name" value="PPR_At4g14850-like_plant"/>
</dbReference>
<protein>
    <submittedName>
        <fullName evidence="3">Pentatricopeptide repeat-containing protein</fullName>
    </submittedName>
</protein>
<dbReference type="InterPro" id="IPR011990">
    <property type="entry name" value="TPR-like_helical_dom_sf"/>
</dbReference>
<evidence type="ECO:0000313" key="3">
    <source>
        <dbReference type="EMBL" id="KAL2516029.1"/>
    </source>
</evidence>
<comment type="caution">
    <text evidence="3">The sequence shown here is derived from an EMBL/GenBank/DDBJ whole genome shotgun (WGS) entry which is preliminary data.</text>
</comment>
<feature type="repeat" description="PPR" evidence="2">
    <location>
        <begin position="149"/>
        <end position="183"/>
    </location>
</feature>
<dbReference type="InterPro" id="IPR002885">
    <property type="entry name" value="PPR_rpt"/>
</dbReference>
<keyword evidence="1" id="KW-0677">Repeat</keyword>
<organism evidence="3 4">
    <name type="scientific">Forsythia ovata</name>
    <dbReference type="NCBI Taxonomy" id="205694"/>
    <lineage>
        <taxon>Eukaryota</taxon>
        <taxon>Viridiplantae</taxon>
        <taxon>Streptophyta</taxon>
        <taxon>Embryophyta</taxon>
        <taxon>Tracheophyta</taxon>
        <taxon>Spermatophyta</taxon>
        <taxon>Magnoliopsida</taxon>
        <taxon>eudicotyledons</taxon>
        <taxon>Gunneridae</taxon>
        <taxon>Pentapetalae</taxon>
        <taxon>asterids</taxon>
        <taxon>lamiids</taxon>
        <taxon>Lamiales</taxon>
        <taxon>Oleaceae</taxon>
        <taxon>Forsythieae</taxon>
        <taxon>Forsythia</taxon>
    </lineage>
</organism>
<dbReference type="PANTHER" id="PTHR47926:SF347">
    <property type="entry name" value="PENTATRICOPEPTIDE REPEAT-CONTAINING PROTEIN"/>
    <property type="match status" value="1"/>
</dbReference>
<gene>
    <name evidence="3" type="ORF">Fot_30000</name>
</gene>
<dbReference type="Gene3D" id="1.25.40.10">
    <property type="entry name" value="Tetratricopeptide repeat domain"/>
    <property type="match status" value="3"/>
</dbReference>
<dbReference type="EMBL" id="JBFOLJ010000008">
    <property type="protein sequence ID" value="KAL2516029.1"/>
    <property type="molecule type" value="Genomic_DNA"/>
</dbReference>
<dbReference type="InterPro" id="IPR046848">
    <property type="entry name" value="E_motif"/>
</dbReference>
<sequence>MNPPQLDNHVFYLIIQMIRFFNCVFRIIGSQLLSSRKQPRIHFHTHLQKERPNQTLKNYLKPNPTKTLLLFKELLRTKPSVIDSYSLLYATKACIQKSLVREGMQIHNLVIKLGYESIIILQTSLISYYSSIGNLDDAFHVFEEIPSKNVICWTALIAACVDNQDSNKALQMFRRMQRVNVEPDQVTLTVALSACSDLGALEMGEWIHAYMRRKREFKTDLSLNNALINMYTKCGDIRTAKHMFDRMKIKDVTTWTTMIVGHAIHGQAHEALKTFAAMEEESKKMIAKKHRSSRSHLIVPKPNDVTYIGVLMACSHAGLVEEGKRYIRSMIEDYGIKPRLSHFGCMVDIYCRGGLLSEAYEFILAMPVKPNAVIWRTLLGACGIHGYVELASVTHYKLLELEESLVGDDVVMSNIYAAKGMWDKKLMVRNEIKQRRAPGCSSIEVGDCIHEFVSADDKHPMANEFYMVLLHLVENMRTYGFDLDLSGSF</sequence>
<dbReference type="PROSITE" id="PS51375">
    <property type="entry name" value="PPR"/>
    <property type="match status" value="2"/>
</dbReference>
<dbReference type="NCBIfam" id="TIGR00756">
    <property type="entry name" value="PPR"/>
    <property type="match status" value="2"/>
</dbReference>
<dbReference type="Pfam" id="PF13041">
    <property type="entry name" value="PPR_2"/>
    <property type="match status" value="1"/>
</dbReference>
<feature type="repeat" description="PPR" evidence="2">
    <location>
        <begin position="220"/>
        <end position="254"/>
    </location>
</feature>
<accession>A0ABD1TTH4</accession>
<name>A0ABD1TTH4_9LAMI</name>
<dbReference type="FunFam" id="1.25.40.10:FF:000073">
    <property type="entry name" value="Pentatricopeptide repeat-containing protein chloroplastic"/>
    <property type="match status" value="1"/>
</dbReference>
<keyword evidence="4" id="KW-1185">Reference proteome</keyword>
<evidence type="ECO:0000313" key="4">
    <source>
        <dbReference type="Proteomes" id="UP001604277"/>
    </source>
</evidence>
<reference evidence="4" key="1">
    <citation type="submission" date="2024-07" db="EMBL/GenBank/DDBJ databases">
        <title>Two chromosome-level genome assemblies of Korean endemic species Abeliophyllum distichum and Forsythia ovata (Oleaceae).</title>
        <authorList>
            <person name="Jang H."/>
        </authorList>
    </citation>
    <scope>NUCLEOTIDE SEQUENCE [LARGE SCALE GENOMIC DNA]</scope>
</reference>
<proteinExistence type="predicted"/>
<dbReference type="AlphaFoldDB" id="A0ABD1TTH4"/>
<evidence type="ECO:0000256" key="2">
    <source>
        <dbReference type="PROSITE-ProRule" id="PRU00708"/>
    </source>
</evidence>
<dbReference type="Proteomes" id="UP001604277">
    <property type="component" value="Unassembled WGS sequence"/>
</dbReference>
<dbReference type="Pfam" id="PF20431">
    <property type="entry name" value="E_motif"/>
    <property type="match status" value="1"/>
</dbReference>
<evidence type="ECO:0000256" key="1">
    <source>
        <dbReference type="ARBA" id="ARBA00022737"/>
    </source>
</evidence>
<dbReference type="FunFam" id="1.25.40.10:FF:000184">
    <property type="entry name" value="Pentatricopeptide repeat-containing protein, chloroplastic"/>
    <property type="match status" value="1"/>
</dbReference>
<dbReference type="Pfam" id="PF01535">
    <property type="entry name" value="PPR"/>
    <property type="match status" value="4"/>
</dbReference>
<dbReference type="PANTHER" id="PTHR47926">
    <property type="entry name" value="PENTATRICOPEPTIDE REPEAT-CONTAINING PROTEIN"/>
    <property type="match status" value="1"/>
</dbReference>